<dbReference type="EC" id="1.13.11.16" evidence="10"/>
<evidence type="ECO:0000256" key="1">
    <source>
        <dbReference type="ARBA" id="ARBA00001748"/>
    </source>
</evidence>
<dbReference type="Proteomes" id="UP001501690">
    <property type="component" value="Unassembled WGS sequence"/>
</dbReference>
<comment type="catalytic activity">
    <reaction evidence="2 10">
        <text>3-(2,3-dihydroxyphenyl)propanoate + O2 = (2Z,4E)-2-hydroxy-6-oxonona-2,4-dienedioate + H(+)</text>
        <dbReference type="Rhea" id="RHEA:23840"/>
        <dbReference type="ChEBI" id="CHEBI:15378"/>
        <dbReference type="ChEBI" id="CHEBI:15379"/>
        <dbReference type="ChEBI" id="CHEBI:46951"/>
        <dbReference type="ChEBI" id="CHEBI:66887"/>
        <dbReference type="EC" id="1.13.11.16"/>
    </reaction>
</comment>
<feature type="domain" description="Extradiol ring-cleavage dioxygenase class III enzyme subunit B" evidence="11">
    <location>
        <begin position="6"/>
        <end position="284"/>
    </location>
</feature>
<comment type="function">
    <text evidence="10">Catalyzes the non-heme iron(II)-dependent oxidative cleavage of 2,3-dihydroxyphenylpropionic acid and 2,3-dihydroxicinnamic acid into 2-hydroxy-6-ketononadienedioate and 2-hydroxy-6-ketononatrienedioate, respectively.</text>
</comment>
<evidence type="ECO:0000313" key="12">
    <source>
        <dbReference type="EMBL" id="GAA1699838.1"/>
    </source>
</evidence>
<feature type="active site" description="Proton acceptor" evidence="10">
    <location>
        <position position="179"/>
    </location>
</feature>
<evidence type="ECO:0000256" key="3">
    <source>
        <dbReference type="ARBA" id="ARBA00005207"/>
    </source>
</evidence>
<keyword evidence="8 10" id="KW-0560">Oxidoreductase</keyword>
<evidence type="ECO:0000313" key="13">
    <source>
        <dbReference type="Proteomes" id="UP001501690"/>
    </source>
</evidence>
<dbReference type="NCBIfam" id="NF009910">
    <property type="entry name" value="PRK13370.1-4"/>
    <property type="match status" value="1"/>
</dbReference>
<evidence type="ECO:0000259" key="11">
    <source>
        <dbReference type="Pfam" id="PF02900"/>
    </source>
</evidence>
<evidence type="ECO:0000256" key="8">
    <source>
        <dbReference type="ARBA" id="ARBA00023002"/>
    </source>
</evidence>
<evidence type="ECO:0000256" key="5">
    <source>
        <dbReference type="ARBA" id="ARBA00011881"/>
    </source>
</evidence>
<dbReference type="InterPro" id="IPR023789">
    <property type="entry name" value="DHPP/DHXA_dioxygenase"/>
</dbReference>
<evidence type="ECO:0000256" key="7">
    <source>
        <dbReference type="ARBA" id="ARBA00022964"/>
    </source>
</evidence>
<keyword evidence="6 10" id="KW-0058">Aromatic hydrocarbons catabolism</keyword>
<reference evidence="13" key="1">
    <citation type="journal article" date="2019" name="Int. J. Syst. Evol. Microbiol.">
        <title>The Global Catalogue of Microorganisms (GCM) 10K type strain sequencing project: providing services to taxonomists for standard genome sequencing and annotation.</title>
        <authorList>
            <consortium name="The Broad Institute Genomics Platform"/>
            <consortium name="The Broad Institute Genome Sequencing Center for Infectious Disease"/>
            <person name="Wu L."/>
            <person name="Ma J."/>
        </authorList>
    </citation>
    <scope>NUCLEOTIDE SEQUENCE [LARGE SCALE GENOMIC DNA]</scope>
    <source>
        <strain evidence="13">JCM 15577</strain>
    </source>
</reference>
<dbReference type="RefSeq" id="WP_344071482.1">
    <property type="nucleotide sequence ID" value="NZ_BAAAPL010000002.1"/>
</dbReference>
<evidence type="ECO:0000256" key="9">
    <source>
        <dbReference type="ARBA" id="ARBA00023004"/>
    </source>
</evidence>
<sequence>MPVALATMSHSPLLEYVDPAPDVKAAVNASFDAVRAFVKDFDPDLVISFGPDHYNGFFYELMPPYCIGYEAISIGDYGSQAGPLNVPTAIAKDLAEYVLSAGVDTAVSLRMEVDHGAVQPMELIYGDIAAKPVIPIFINSVAPPFVPISRIRALGKAVGEFFANRDERALFISSGGLSHDPPVPRIATATPEQREALLGGGRHLTDEARDARQQRVIDAAIAFAAGESEIMDLAPEWDQELMSILASGDLSPLDGWTPEWMTEIAGNSSHEVRTWIAGYEALAASGPYAVEYSFYKPIKEYIAGFGVTTARPVGV</sequence>
<dbReference type="Pfam" id="PF02900">
    <property type="entry name" value="LigB"/>
    <property type="match status" value="1"/>
</dbReference>
<comment type="cofactor">
    <cofactor evidence="10">
        <name>Fe(2+)</name>
        <dbReference type="ChEBI" id="CHEBI:29033"/>
    </cofactor>
</comment>
<comment type="similarity">
    <text evidence="4 10">Belongs to the LigB/MhpB extradiol dioxygenase family.</text>
</comment>
<comment type="caution">
    <text evidence="12">The sequence shown here is derived from an EMBL/GenBank/DDBJ whole genome shotgun (WGS) entry which is preliminary data.</text>
</comment>
<dbReference type="EMBL" id="BAAAPL010000002">
    <property type="protein sequence ID" value="GAA1699838.1"/>
    <property type="molecule type" value="Genomic_DNA"/>
</dbReference>
<evidence type="ECO:0000256" key="4">
    <source>
        <dbReference type="ARBA" id="ARBA00007030"/>
    </source>
</evidence>
<accession>A0ABN2I765</accession>
<dbReference type="Gene3D" id="3.40.830.10">
    <property type="entry name" value="LigB-like"/>
    <property type="match status" value="1"/>
</dbReference>
<organism evidence="12 13">
    <name type="scientific">Microbacterium sediminicola</name>
    <dbReference type="NCBI Taxonomy" id="415210"/>
    <lineage>
        <taxon>Bacteria</taxon>
        <taxon>Bacillati</taxon>
        <taxon>Actinomycetota</taxon>
        <taxon>Actinomycetes</taxon>
        <taxon>Micrococcales</taxon>
        <taxon>Microbacteriaceae</taxon>
        <taxon>Microbacterium</taxon>
    </lineage>
</organism>
<evidence type="ECO:0000256" key="2">
    <source>
        <dbReference type="ARBA" id="ARBA00001843"/>
    </source>
</evidence>
<feature type="active site" description="Proton donor" evidence="10">
    <location>
        <position position="115"/>
    </location>
</feature>
<keyword evidence="13" id="KW-1185">Reference proteome</keyword>
<keyword evidence="9 10" id="KW-0408">Iron</keyword>
<evidence type="ECO:0000256" key="10">
    <source>
        <dbReference type="HAMAP-Rule" id="MF_01653"/>
    </source>
</evidence>
<comment type="subunit">
    <text evidence="5 10">Homotetramer.</text>
</comment>
<dbReference type="HAMAP" id="MF_01653">
    <property type="entry name" value="MhpB"/>
    <property type="match status" value="1"/>
</dbReference>
<comment type="catalytic activity">
    <reaction evidence="1 10">
        <text>(2E)-3-(2,3-dihydroxyphenyl)prop-2-enoate + O2 = (2Z,4E,7E)-2-hydroxy-6-oxonona-2,4,7-trienedioate + H(+)</text>
        <dbReference type="Rhea" id="RHEA:25054"/>
        <dbReference type="ChEBI" id="CHEBI:15378"/>
        <dbReference type="ChEBI" id="CHEBI:15379"/>
        <dbReference type="ChEBI" id="CHEBI:58642"/>
        <dbReference type="ChEBI" id="CHEBI:66888"/>
        <dbReference type="EC" id="1.13.11.16"/>
    </reaction>
</comment>
<protein>
    <recommendedName>
        <fullName evidence="10">2,3-dihydroxyphenylpropionate/2,3-dihydroxicinnamic acid 1,2-dioxygenase</fullName>
        <ecNumber evidence="10">1.13.11.16</ecNumber>
    </recommendedName>
    <alternativeName>
        <fullName evidence="10">3-carboxyethylcatechol 2,3-dioxygenase</fullName>
    </alternativeName>
</protein>
<keyword evidence="7 10" id="KW-0223">Dioxygenase</keyword>
<proteinExistence type="inferred from homology"/>
<dbReference type="SUPFAM" id="SSF53213">
    <property type="entry name" value="LigB-like"/>
    <property type="match status" value="1"/>
</dbReference>
<dbReference type="CDD" id="cd07365">
    <property type="entry name" value="MhpB_like"/>
    <property type="match status" value="1"/>
</dbReference>
<name>A0ABN2I765_9MICO</name>
<gene>
    <name evidence="10" type="primary">mhpB</name>
    <name evidence="12" type="ORF">GCM10009808_16730</name>
</gene>
<comment type="pathway">
    <text evidence="3 10">Aromatic compound metabolism; 3-phenylpropanoate degradation.</text>
</comment>
<evidence type="ECO:0000256" key="6">
    <source>
        <dbReference type="ARBA" id="ARBA00022797"/>
    </source>
</evidence>
<dbReference type="InterPro" id="IPR004183">
    <property type="entry name" value="Xdiol_dOase_suB"/>
</dbReference>